<protein>
    <submittedName>
        <fullName evidence="1">Uncharacterized protein</fullName>
    </submittedName>
</protein>
<reference evidence="1" key="1">
    <citation type="submission" date="2015-10" db="EMBL/GenBank/DDBJ databases">
        <authorList>
            <person name="Gilbert D.G."/>
        </authorList>
    </citation>
    <scope>NUCLEOTIDE SEQUENCE</scope>
</reference>
<evidence type="ECO:0000313" key="1">
    <source>
        <dbReference type="EMBL" id="CUS52024.1"/>
    </source>
</evidence>
<accession>A0A160TSG7</accession>
<proteinExistence type="predicted"/>
<dbReference type="AlphaFoldDB" id="A0A160TSG7"/>
<gene>
    <name evidence="1" type="ORF">MGWOODY_XGa1204</name>
</gene>
<dbReference type="EMBL" id="CZRL01000074">
    <property type="protein sequence ID" value="CUS52024.1"/>
    <property type="molecule type" value="Genomic_DNA"/>
</dbReference>
<sequence length="46" mass="5018">MGKAEMVEAAEVTSIYNHLNCRLKANLALNPPAKELMKALASVGRY</sequence>
<organism evidence="1">
    <name type="scientific">hydrothermal vent metagenome</name>
    <dbReference type="NCBI Taxonomy" id="652676"/>
    <lineage>
        <taxon>unclassified sequences</taxon>
        <taxon>metagenomes</taxon>
        <taxon>ecological metagenomes</taxon>
    </lineage>
</organism>
<name>A0A160TSG7_9ZZZZ</name>